<evidence type="ECO:0000256" key="2">
    <source>
        <dbReference type="SAM" id="Phobius"/>
    </source>
</evidence>
<dbReference type="SUPFAM" id="SSF103481">
    <property type="entry name" value="Multidrug resistance efflux transporter EmrE"/>
    <property type="match status" value="2"/>
</dbReference>
<dbReference type="InterPro" id="IPR000620">
    <property type="entry name" value="EamA_dom"/>
</dbReference>
<accession>A0ABV3FK03</accession>
<keyword evidence="2" id="KW-1133">Transmembrane helix</keyword>
<sequence length="276" mass="27566">MTAGAALALASAAAYGVSDFAGGLLARRIDLRVVAVVGQFGGLVVALAAAPLFPGRWDGESMLWGALSGLGTAMGMLFLFRGLSRGAMSTVVPVSAVGGVALPVLAGVLWLGERPSVAAWVGVAVAVPALWLVSHGGDGAGGRAAGTGDALIAGAGIAVQYLALAQSDPVAGIWPVVAGRVAAVLILLPLLRGTGERPRPATVVWSLATGAAAAIALICYLLAGREQLVVIAVVLSSLYPVIPVVLGLVVLGEKLTRTRTMGLIAALLAVALLVFD</sequence>
<keyword evidence="2" id="KW-0812">Transmembrane</keyword>
<evidence type="ECO:0000259" key="3">
    <source>
        <dbReference type="Pfam" id="PF00892"/>
    </source>
</evidence>
<gene>
    <name evidence="4" type="ORF">AB0H72_35595</name>
</gene>
<feature type="transmembrane region" description="Helical" evidence="2">
    <location>
        <begin position="203"/>
        <end position="223"/>
    </location>
</feature>
<dbReference type="Pfam" id="PF00892">
    <property type="entry name" value="EamA"/>
    <property type="match status" value="2"/>
</dbReference>
<comment type="caution">
    <text evidence="4">The sequence shown here is derived from an EMBL/GenBank/DDBJ whole genome shotgun (WGS) entry which is preliminary data.</text>
</comment>
<dbReference type="EMBL" id="JBFAIH010000047">
    <property type="protein sequence ID" value="MEV0368021.1"/>
    <property type="molecule type" value="Genomic_DNA"/>
</dbReference>
<dbReference type="RefSeq" id="WP_357988438.1">
    <property type="nucleotide sequence ID" value="NZ_JBFAIH010000047.1"/>
</dbReference>
<feature type="transmembrane region" description="Helical" evidence="2">
    <location>
        <begin position="92"/>
        <end position="111"/>
    </location>
</feature>
<name>A0ABV3FK03_9NOCA</name>
<feature type="domain" description="EamA" evidence="3">
    <location>
        <begin position="3"/>
        <end position="134"/>
    </location>
</feature>
<feature type="transmembrane region" description="Helical" evidence="2">
    <location>
        <begin position="61"/>
        <end position="80"/>
    </location>
</feature>
<evidence type="ECO:0000313" key="5">
    <source>
        <dbReference type="Proteomes" id="UP001551658"/>
    </source>
</evidence>
<organism evidence="4 5">
    <name type="scientific">Nocardia fusca</name>
    <dbReference type="NCBI Taxonomy" id="941183"/>
    <lineage>
        <taxon>Bacteria</taxon>
        <taxon>Bacillati</taxon>
        <taxon>Actinomycetota</taxon>
        <taxon>Actinomycetes</taxon>
        <taxon>Mycobacteriales</taxon>
        <taxon>Nocardiaceae</taxon>
        <taxon>Nocardia</taxon>
    </lineage>
</organism>
<dbReference type="Gene3D" id="1.10.3730.20">
    <property type="match status" value="1"/>
</dbReference>
<evidence type="ECO:0000313" key="4">
    <source>
        <dbReference type="EMBL" id="MEV0368021.1"/>
    </source>
</evidence>
<feature type="transmembrane region" description="Helical" evidence="2">
    <location>
        <begin position="229"/>
        <end position="251"/>
    </location>
</feature>
<keyword evidence="5" id="KW-1185">Reference proteome</keyword>
<feature type="transmembrane region" description="Helical" evidence="2">
    <location>
        <begin position="258"/>
        <end position="275"/>
    </location>
</feature>
<comment type="similarity">
    <text evidence="1">Belongs to the EamA transporter family.</text>
</comment>
<reference evidence="4 5" key="1">
    <citation type="submission" date="2024-06" db="EMBL/GenBank/DDBJ databases">
        <title>The Natural Products Discovery Center: Release of the First 8490 Sequenced Strains for Exploring Actinobacteria Biosynthetic Diversity.</title>
        <authorList>
            <person name="Kalkreuter E."/>
            <person name="Kautsar S.A."/>
            <person name="Yang D."/>
            <person name="Bader C.D."/>
            <person name="Teijaro C.N."/>
            <person name="Fluegel L."/>
            <person name="Davis C.M."/>
            <person name="Simpson J.R."/>
            <person name="Lauterbach L."/>
            <person name="Steele A.D."/>
            <person name="Gui C."/>
            <person name="Meng S."/>
            <person name="Li G."/>
            <person name="Viehrig K."/>
            <person name="Ye F."/>
            <person name="Su P."/>
            <person name="Kiefer A.F."/>
            <person name="Nichols A."/>
            <person name="Cepeda A.J."/>
            <person name="Yan W."/>
            <person name="Fan B."/>
            <person name="Jiang Y."/>
            <person name="Adhikari A."/>
            <person name="Zheng C.-J."/>
            <person name="Schuster L."/>
            <person name="Cowan T.M."/>
            <person name="Smanski M.J."/>
            <person name="Chevrette M.G."/>
            <person name="De Carvalho L.P.S."/>
            <person name="Shen B."/>
        </authorList>
    </citation>
    <scope>NUCLEOTIDE SEQUENCE [LARGE SCALE GENOMIC DNA]</scope>
    <source>
        <strain evidence="4 5">NPDC050671</strain>
    </source>
</reference>
<protein>
    <submittedName>
        <fullName evidence="4">EamA family transporter</fullName>
    </submittedName>
</protein>
<proteinExistence type="inferred from homology"/>
<feature type="transmembrane region" description="Helical" evidence="2">
    <location>
        <begin position="146"/>
        <end position="165"/>
    </location>
</feature>
<dbReference type="Proteomes" id="UP001551658">
    <property type="component" value="Unassembled WGS sequence"/>
</dbReference>
<feature type="transmembrane region" description="Helical" evidence="2">
    <location>
        <begin position="33"/>
        <end position="55"/>
    </location>
</feature>
<evidence type="ECO:0000256" key="1">
    <source>
        <dbReference type="ARBA" id="ARBA00007362"/>
    </source>
</evidence>
<dbReference type="InterPro" id="IPR037185">
    <property type="entry name" value="EmrE-like"/>
</dbReference>
<feature type="domain" description="EamA" evidence="3">
    <location>
        <begin position="150"/>
        <end position="274"/>
    </location>
</feature>
<feature type="transmembrane region" description="Helical" evidence="2">
    <location>
        <begin position="171"/>
        <end position="191"/>
    </location>
</feature>
<feature type="transmembrane region" description="Helical" evidence="2">
    <location>
        <begin position="6"/>
        <end position="26"/>
    </location>
</feature>
<keyword evidence="2" id="KW-0472">Membrane</keyword>
<feature type="transmembrane region" description="Helical" evidence="2">
    <location>
        <begin position="117"/>
        <end position="134"/>
    </location>
</feature>